<sequence>MKSVKQLVLGALAVSPFILSQSVAAVEAEPTPDPSRTTGAIVNFIGNDGPVNPVDPLDPGKDAQPNNPDGSVPEVGTSGPLSLDFASMISFGTNKISTKDKVYNALAQPILTDGMFKYVPNYVQVTDTRGTLKGWTLSVKQNGQFKSVTSNKVLTGAEITFSSGQTASISESPAPTATGTFSLNPDGTGVVENAMKAAEGQGAGTWVYRFGNESNVIEVPRPEIPALTVETNTVRLSVPGSTNKVSEEYRTSLTWTLSNLPGNE</sequence>
<feature type="signal peptide" evidence="2">
    <location>
        <begin position="1"/>
        <end position="24"/>
    </location>
</feature>
<evidence type="ECO:0000259" key="3">
    <source>
        <dbReference type="Pfam" id="PF13731"/>
    </source>
</evidence>
<dbReference type="Pfam" id="PF13731">
    <property type="entry name" value="WxL"/>
    <property type="match status" value="1"/>
</dbReference>
<dbReference type="EMBL" id="AJAT01000010">
    <property type="protein sequence ID" value="EOL46618.1"/>
    <property type="molecule type" value="Genomic_DNA"/>
</dbReference>
<feature type="chain" id="PRO_5004362435" description="WxL domain-containing protein" evidence="2">
    <location>
        <begin position="25"/>
        <end position="264"/>
    </location>
</feature>
<dbReference type="OrthoDB" id="2339326at2"/>
<gene>
    <name evidence="4" type="ORF">UC3_00738</name>
</gene>
<dbReference type="RefSeq" id="WP_010767411.1">
    <property type="nucleotide sequence ID" value="NZ_ASWE01000002.1"/>
</dbReference>
<keyword evidence="5" id="KW-1185">Reference proteome</keyword>
<dbReference type="STRING" id="154621.RV11_GL001762"/>
<dbReference type="HOGENOM" id="CLU_067278_1_0_9"/>
<evidence type="ECO:0000313" key="4">
    <source>
        <dbReference type="EMBL" id="EOL46618.1"/>
    </source>
</evidence>
<keyword evidence="2" id="KW-0732">Signal</keyword>
<dbReference type="Proteomes" id="UP000013785">
    <property type="component" value="Unassembled WGS sequence"/>
</dbReference>
<name>R3TZL3_9ENTE</name>
<proteinExistence type="predicted"/>
<organism evidence="4 5">
    <name type="scientific">Enterococcus phoeniculicola ATCC BAA-412</name>
    <dbReference type="NCBI Taxonomy" id="1158610"/>
    <lineage>
        <taxon>Bacteria</taxon>
        <taxon>Bacillati</taxon>
        <taxon>Bacillota</taxon>
        <taxon>Bacilli</taxon>
        <taxon>Lactobacillales</taxon>
        <taxon>Enterococcaceae</taxon>
        <taxon>Enterococcus</taxon>
    </lineage>
</organism>
<feature type="domain" description="WxL" evidence="3">
    <location>
        <begin position="35"/>
        <end position="261"/>
    </location>
</feature>
<reference evidence="4 5" key="1">
    <citation type="submission" date="2013-02" db="EMBL/GenBank/DDBJ databases">
        <title>The Genome Sequence of Enterococcus phoeniculicola BAA-412.</title>
        <authorList>
            <consortium name="The Broad Institute Genome Sequencing Platform"/>
            <consortium name="The Broad Institute Genome Sequencing Center for Infectious Disease"/>
            <person name="Earl A.M."/>
            <person name="Gilmore M.S."/>
            <person name="Lebreton F."/>
            <person name="Walker B."/>
            <person name="Young S.K."/>
            <person name="Zeng Q."/>
            <person name="Gargeya S."/>
            <person name="Fitzgerald M."/>
            <person name="Haas B."/>
            <person name="Abouelleil A."/>
            <person name="Alvarado L."/>
            <person name="Arachchi H.M."/>
            <person name="Berlin A.M."/>
            <person name="Chapman S.B."/>
            <person name="Dewar J."/>
            <person name="Goldberg J."/>
            <person name="Griggs A."/>
            <person name="Gujja S."/>
            <person name="Hansen M."/>
            <person name="Howarth C."/>
            <person name="Imamovic A."/>
            <person name="Larimer J."/>
            <person name="McCowan C."/>
            <person name="Murphy C."/>
            <person name="Neiman D."/>
            <person name="Pearson M."/>
            <person name="Priest M."/>
            <person name="Roberts A."/>
            <person name="Saif S."/>
            <person name="Shea T."/>
            <person name="Sisk P."/>
            <person name="Sykes S."/>
            <person name="Wortman J."/>
            <person name="Nusbaum C."/>
            <person name="Birren B."/>
        </authorList>
    </citation>
    <scope>NUCLEOTIDE SEQUENCE [LARGE SCALE GENOMIC DNA]</scope>
    <source>
        <strain evidence="4 5">ATCC BAA-412</strain>
    </source>
</reference>
<protein>
    <recommendedName>
        <fullName evidence="3">WxL domain-containing protein</fullName>
    </recommendedName>
</protein>
<evidence type="ECO:0000256" key="2">
    <source>
        <dbReference type="SAM" id="SignalP"/>
    </source>
</evidence>
<accession>R3TZL3</accession>
<evidence type="ECO:0000256" key="1">
    <source>
        <dbReference type="SAM" id="MobiDB-lite"/>
    </source>
</evidence>
<feature type="region of interest" description="Disordered" evidence="1">
    <location>
        <begin position="51"/>
        <end position="77"/>
    </location>
</feature>
<dbReference type="AlphaFoldDB" id="R3TZL3"/>
<evidence type="ECO:0000313" key="5">
    <source>
        <dbReference type="Proteomes" id="UP000013785"/>
    </source>
</evidence>
<dbReference type="InterPro" id="IPR027994">
    <property type="entry name" value="WxL_dom"/>
</dbReference>
<dbReference type="PATRIC" id="fig|1158610.3.peg.714"/>
<comment type="caution">
    <text evidence="4">The sequence shown here is derived from an EMBL/GenBank/DDBJ whole genome shotgun (WGS) entry which is preliminary data.</text>
</comment>
<dbReference type="eggNOG" id="ENOG5030E2P">
    <property type="taxonomic scope" value="Bacteria"/>
</dbReference>